<dbReference type="SMART" id="SM00180">
    <property type="entry name" value="EGF_Lam"/>
    <property type="match status" value="2"/>
</dbReference>
<proteinExistence type="predicted"/>
<dbReference type="InterPro" id="IPR002049">
    <property type="entry name" value="LE_dom"/>
</dbReference>
<dbReference type="FunFam" id="3.30.60.30:FF:000040">
    <property type="entry name" value="Agrin, putative"/>
    <property type="match status" value="1"/>
</dbReference>
<dbReference type="PROSITE" id="PS50025">
    <property type="entry name" value="LAM_G_DOMAIN"/>
    <property type="match status" value="3"/>
</dbReference>
<feature type="domain" description="Laminin G" evidence="6">
    <location>
        <begin position="1080"/>
        <end position="1269"/>
    </location>
</feature>
<dbReference type="EnsemblMetazoa" id="OVOC10520.1">
    <property type="protein sequence ID" value="OVOC10520.1"/>
    <property type="gene ID" value="WBGene00247329"/>
</dbReference>
<keyword evidence="10" id="KW-1185">Reference proteome</keyword>
<protein>
    <recommendedName>
        <fullName evidence="11">Agrin</fullName>
    </recommendedName>
</protein>
<dbReference type="Pfam" id="PF07648">
    <property type="entry name" value="Kazal_2"/>
    <property type="match status" value="9"/>
</dbReference>
<feature type="domain" description="Kazal-like" evidence="8">
    <location>
        <begin position="387"/>
        <end position="435"/>
    </location>
</feature>
<accession>A0A8R1XMN6</accession>
<feature type="disulfide bond" evidence="5">
    <location>
        <begin position="622"/>
        <end position="634"/>
    </location>
</feature>
<evidence type="ECO:0000259" key="7">
    <source>
        <dbReference type="PROSITE" id="PS50027"/>
    </source>
</evidence>
<dbReference type="InterPro" id="IPR001791">
    <property type="entry name" value="Laminin_G"/>
</dbReference>
<evidence type="ECO:0000313" key="9">
    <source>
        <dbReference type="EnsemblMetazoa" id="OVOC10520.1"/>
    </source>
</evidence>
<dbReference type="PROSITE" id="PS51465">
    <property type="entry name" value="KAZAL_2"/>
    <property type="match status" value="8"/>
</dbReference>
<name>A0A8R1XMN6_ONCVO</name>
<dbReference type="GO" id="GO:0030154">
    <property type="term" value="P:cell differentiation"/>
    <property type="evidence" value="ECO:0007669"/>
    <property type="project" value="UniProtKB-KW"/>
</dbReference>
<feature type="domain" description="Laminin G" evidence="6">
    <location>
        <begin position="1309"/>
        <end position="1484"/>
    </location>
</feature>
<feature type="domain" description="Kazal-like" evidence="8">
    <location>
        <begin position="246"/>
        <end position="293"/>
    </location>
</feature>
<dbReference type="Proteomes" id="UP000024404">
    <property type="component" value="Unassembled WGS sequence"/>
</dbReference>
<dbReference type="OMA" id="GRTAECI"/>
<dbReference type="Pfam" id="PF00053">
    <property type="entry name" value="EGF_laminin"/>
    <property type="match status" value="2"/>
</dbReference>
<organism evidence="9 10">
    <name type="scientific">Onchocerca volvulus</name>
    <dbReference type="NCBI Taxonomy" id="6282"/>
    <lineage>
        <taxon>Eukaryota</taxon>
        <taxon>Metazoa</taxon>
        <taxon>Ecdysozoa</taxon>
        <taxon>Nematoda</taxon>
        <taxon>Chromadorea</taxon>
        <taxon>Rhabditida</taxon>
        <taxon>Spirurina</taxon>
        <taxon>Spiruromorpha</taxon>
        <taxon>Filarioidea</taxon>
        <taxon>Onchocercidae</taxon>
        <taxon>Onchocerca</taxon>
    </lineage>
</organism>
<dbReference type="Pfam" id="PF02210">
    <property type="entry name" value="Laminin_G_2"/>
    <property type="match status" value="1"/>
</dbReference>
<reference evidence="10" key="1">
    <citation type="submission" date="2013-10" db="EMBL/GenBank/DDBJ databases">
        <title>Genome sequencing of Onchocerca volvulus.</title>
        <authorList>
            <person name="Cotton J."/>
            <person name="Tsai J."/>
            <person name="Stanley E."/>
            <person name="Tracey A."/>
            <person name="Holroyd N."/>
            <person name="Lustigman S."/>
            <person name="Berriman M."/>
        </authorList>
    </citation>
    <scope>NUCLEOTIDE SEQUENCE</scope>
</reference>
<dbReference type="InterPro" id="IPR003645">
    <property type="entry name" value="Fol_N"/>
</dbReference>
<dbReference type="SMART" id="SM00282">
    <property type="entry name" value="LamG"/>
    <property type="match status" value="3"/>
</dbReference>
<dbReference type="Gene3D" id="3.30.60.30">
    <property type="match status" value="9"/>
</dbReference>
<evidence type="ECO:0000256" key="3">
    <source>
        <dbReference type="ARBA" id="ARBA00023157"/>
    </source>
</evidence>
<keyword evidence="3 5" id="KW-1015">Disulfide bond</keyword>
<dbReference type="EMBL" id="CMVM020000343">
    <property type="status" value="NOT_ANNOTATED_CDS"/>
    <property type="molecule type" value="Genomic_DNA"/>
</dbReference>
<dbReference type="AlphaFoldDB" id="A0A8R1XMN6"/>
<dbReference type="SMART" id="SM00280">
    <property type="entry name" value="KAZAL"/>
    <property type="match status" value="9"/>
</dbReference>
<keyword evidence="1" id="KW-0732">Signal</keyword>
<evidence type="ECO:0000259" key="6">
    <source>
        <dbReference type="PROSITE" id="PS50025"/>
    </source>
</evidence>
<keyword evidence="2" id="KW-0221">Differentiation</keyword>
<dbReference type="CDD" id="cd00104">
    <property type="entry name" value="KAZAL_FS"/>
    <property type="match status" value="6"/>
</dbReference>
<dbReference type="Pfam" id="PF00054">
    <property type="entry name" value="Laminin_G_1"/>
    <property type="match status" value="2"/>
</dbReference>
<dbReference type="SUPFAM" id="SSF49899">
    <property type="entry name" value="Concanavalin A-like lectins/glucanases"/>
    <property type="match status" value="3"/>
</dbReference>
<feature type="domain" description="Kazal-like" evidence="8">
    <location>
        <begin position="173"/>
        <end position="220"/>
    </location>
</feature>
<dbReference type="GO" id="GO:0005518">
    <property type="term" value="F:collagen binding"/>
    <property type="evidence" value="ECO:0007669"/>
    <property type="project" value="TreeGrafter"/>
</dbReference>
<dbReference type="Gene3D" id="2.170.300.10">
    <property type="entry name" value="Tie2 ligand-binding domain superfamily"/>
    <property type="match status" value="1"/>
</dbReference>
<dbReference type="GO" id="GO:0050840">
    <property type="term" value="F:extracellular matrix binding"/>
    <property type="evidence" value="ECO:0007669"/>
    <property type="project" value="TreeGrafter"/>
</dbReference>
<dbReference type="InterPro" id="IPR002350">
    <property type="entry name" value="Kazal_dom"/>
</dbReference>
<dbReference type="CDD" id="cd00110">
    <property type="entry name" value="LamG"/>
    <property type="match status" value="3"/>
</dbReference>
<dbReference type="SUPFAM" id="SSF100895">
    <property type="entry name" value="Kazal-type serine protease inhibitors"/>
    <property type="match status" value="9"/>
</dbReference>
<feature type="domain" description="Laminin G" evidence="6">
    <location>
        <begin position="880"/>
        <end position="1059"/>
    </location>
</feature>
<feature type="domain" description="Kazal-like" evidence="8">
    <location>
        <begin position="448"/>
        <end position="502"/>
    </location>
</feature>
<keyword evidence="5" id="KW-0424">Laminin EGF-like domain</keyword>
<dbReference type="PROSITE" id="PS50027">
    <property type="entry name" value="EGF_LAM_2"/>
    <property type="match status" value="1"/>
</dbReference>
<dbReference type="PANTHER" id="PTHR13866">
    <property type="entry name" value="SPARC OSTEONECTIN"/>
    <property type="match status" value="1"/>
</dbReference>
<dbReference type="PANTHER" id="PTHR13866:SF14">
    <property type="entry name" value="BM-40"/>
    <property type="match status" value="1"/>
</dbReference>
<evidence type="ECO:0000256" key="5">
    <source>
        <dbReference type="PROSITE-ProRule" id="PRU00460"/>
    </source>
</evidence>
<feature type="disulfide bond" evidence="5">
    <location>
        <begin position="642"/>
        <end position="651"/>
    </location>
</feature>
<feature type="domain" description="Laminin EGF-like" evidence="7">
    <location>
        <begin position="622"/>
        <end position="673"/>
    </location>
</feature>
<dbReference type="CDD" id="cd00055">
    <property type="entry name" value="EGF_Lam"/>
    <property type="match status" value="2"/>
</dbReference>
<feature type="domain" description="Kazal-like" evidence="8">
    <location>
        <begin position="98"/>
        <end position="150"/>
    </location>
</feature>
<evidence type="ECO:0000259" key="8">
    <source>
        <dbReference type="PROSITE" id="PS51465"/>
    </source>
</evidence>
<dbReference type="FunFam" id="3.30.60.30:FF:000024">
    <property type="entry name" value="Transmembrane agrin"/>
    <property type="match status" value="1"/>
</dbReference>
<evidence type="ECO:0000256" key="4">
    <source>
        <dbReference type="ARBA" id="ARBA00023180"/>
    </source>
</evidence>
<comment type="caution">
    <text evidence="5">Lacks conserved residue(s) required for the propagation of feature annotation.</text>
</comment>
<evidence type="ECO:0000313" key="10">
    <source>
        <dbReference type="Proteomes" id="UP000024404"/>
    </source>
</evidence>
<dbReference type="GO" id="GO:0005509">
    <property type="term" value="F:calcium ion binding"/>
    <property type="evidence" value="ECO:0007669"/>
    <property type="project" value="TreeGrafter"/>
</dbReference>
<dbReference type="GO" id="GO:0005615">
    <property type="term" value="C:extracellular space"/>
    <property type="evidence" value="ECO:0007669"/>
    <property type="project" value="TreeGrafter"/>
</dbReference>
<sequence>MPIWREMSTQNCSGQCECRSFCNTAGPAVCGTDNVSYLSECHLAVRSCLARTQEKSEIRVKKIGACGKRNPCEDLRCGPGEQCVISENGKGYISAHCVCPEQCDNFGDSVESSPVCSNDGTDYPSLCHLRAHACKTKHNESIKYYGKCDPCKDFICSAGTVCKVTSNRRAECRCSQQCSMHSDPICATDGNTYENECLMSVSACRQDNEILIYHKGRCKEDNPCKLIQCSDMETCHIQKNGTAICKCIQYCPPVTKPICAVNGKTYDNECVMRRSACISKIRNAVRHTGPCGFGVCAGYDGCRPSEVCIDRDGEPVCECEACDSQLNEVCASDGITYANECKMRLESCLTGKFIYQKYSGVCDGCTNIRCEFYAICVSDEAGNGSCRCPDQCAYDNSGTICATDGITYRSECHMRLAACQQQKFIVIAFRGSCDSCSNVACLDGQQCEDGICSCPSSCPDAAENSTVCGSDGILYPSECHLKMAACHKNSEISIQHLNNCQQSLQKIGEFSPMISCDQQSCSFGGICVVLSENHLSDICLCDFNCSASVDDTEDICASDGNIYNSTCFMDLASCKQQKAIYQMTPIHLCHYNVNYFSLLSYSLLHDFFVSTIHRELHFADECSCNRIGSYSSMCDQFGQCRCLPGVGGNKCDHCLSGFWGLHLIAKGASGCQPCGCSAFGSSRFDCEQSSGRCQCKPDSYGIKCDSCGPDSTLTPNGCLEKTEFRTPKDCKELRCHHGAICIIASSGIPICKCSKKCALDHLGIVAEMTICGSDGKAYDNICKLQQFACMHQLDLVPATLGICPQDINNKNNEVQRRRERKLAGTAILGNLCVDDNDCRIFNTYCAESNIAKLRSCKCKQGFFQSKDMKQCIQEKNNDQNSSWMLDGTSGIQVITKKILNRLFSIQMQIRAHNTSGILLYSGLNKMNDFILLLLSDSKLIFSFSLNGEMFAMEWEPLLEMIRSYKIRIIFLYNQISLAVDNMASVVFKLPPAVINHPFKLKKQNLYYSSHSMQRSLNNFTGCLSNIFINERKISKSGMKFLGNIGKLCEQQICESSEICDDNPSSTKIVSEERSNMNPNHIFPLFVGDGFLMKENSRMDGIENLEIEIWLKTIDSDGLVFYWANLDTIMGQYMIGNFVALVLIASQPYFFWNLSSGIVYSKSTTSILNDRFHSIRFEKHLRNDSLQIGSERTEAQISQLGYPRLDESSAVVFIGGVPNKTILPTAVARFAVPFRGAIQGLTINGHTFSEFFKEFQQIGRVMQYDDNIPCSNAKHGNRSCISNLNEYSLDKYQISEYIQKSEEMSEDSNDSIMFDGQNEYALVKRMLSKKQSKILTNYQFMLKTNKSEGLIWWESKRHTIHSDYLAIFLLVGRIGFATNLGNNPKVKIIESNTTVNDNRWHSVALFRKRRKFLLAVDNEKVTYISPSGATELTTNGIIWIGGKKKIPRNFPVKTPYKGCLRNLKISSQLINIRREFSSNQTSRRCEN</sequence>
<dbReference type="SMART" id="SM00274">
    <property type="entry name" value="FOLN"/>
    <property type="match status" value="5"/>
</dbReference>
<dbReference type="PROSITE" id="PS01248">
    <property type="entry name" value="EGF_LAM_1"/>
    <property type="match status" value="1"/>
</dbReference>
<feature type="domain" description="Kazal-like" evidence="8">
    <location>
        <begin position="6"/>
        <end position="68"/>
    </location>
</feature>
<feature type="domain" description="Kazal-like" evidence="8">
    <location>
        <begin position="752"/>
        <end position="805"/>
    </location>
</feature>
<keyword evidence="4" id="KW-0325">Glycoprotein</keyword>
<reference evidence="9" key="2">
    <citation type="submission" date="2022-06" db="UniProtKB">
        <authorList>
            <consortium name="EnsemblMetazoa"/>
        </authorList>
    </citation>
    <scope>IDENTIFICATION</scope>
</reference>
<dbReference type="InterPro" id="IPR013320">
    <property type="entry name" value="ConA-like_dom_sf"/>
</dbReference>
<evidence type="ECO:0000256" key="1">
    <source>
        <dbReference type="ARBA" id="ARBA00022729"/>
    </source>
</evidence>
<dbReference type="InterPro" id="IPR036058">
    <property type="entry name" value="Kazal_dom_sf"/>
</dbReference>
<evidence type="ECO:0008006" key="11">
    <source>
        <dbReference type="Google" id="ProtNLM"/>
    </source>
</evidence>
<evidence type="ECO:0000256" key="2">
    <source>
        <dbReference type="ARBA" id="ARBA00022782"/>
    </source>
</evidence>
<dbReference type="Gene3D" id="2.60.120.200">
    <property type="match status" value="3"/>
</dbReference>
<feature type="domain" description="Kazal-like" evidence="8">
    <location>
        <begin position="311"/>
        <end position="364"/>
    </location>
</feature>